<comment type="subcellular location">
    <subcellularLocation>
        <location evidence="1">Cell inner membrane</location>
        <topology evidence="1">Peripheral membrane protein</topology>
    </subcellularLocation>
</comment>
<evidence type="ECO:0000256" key="7">
    <source>
        <dbReference type="ARBA" id="ARBA00023136"/>
    </source>
</evidence>
<evidence type="ECO:0000256" key="8">
    <source>
        <dbReference type="ARBA" id="ARBA00038852"/>
    </source>
</evidence>
<evidence type="ECO:0000259" key="10">
    <source>
        <dbReference type="PROSITE" id="PS50893"/>
    </source>
</evidence>
<feature type="domain" description="ABC transporter" evidence="10">
    <location>
        <begin position="277"/>
        <end position="520"/>
    </location>
</feature>
<accession>A0ABV4AHB6</accession>
<gene>
    <name evidence="11" type="ORF">AB5I84_07795</name>
</gene>
<dbReference type="NCBIfam" id="NF008453">
    <property type="entry name" value="PRK11308.1"/>
    <property type="match status" value="2"/>
</dbReference>
<dbReference type="Proteomes" id="UP001562065">
    <property type="component" value="Unassembled WGS sequence"/>
</dbReference>
<evidence type="ECO:0000256" key="9">
    <source>
        <dbReference type="ARBA" id="ARBA00047356"/>
    </source>
</evidence>
<evidence type="ECO:0000313" key="12">
    <source>
        <dbReference type="Proteomes" id="UP001562065"/>
    </source>
</evidence>
<dbReference type="PROSITE" id="PS50893">
    <property type="entry name" value="ABC_TRANSPORTER_2"/>
    <property type="match status" value="2"/>
</dbReference>
<name>A0ABV4AHB6_9GAMM</name>
<sequence length="526" mass="57634">MSLLSVTDLSVRFGDHTVVDQLSLSLQRGRMLALVGESGSGKSLTALALMRLLPHSAMMSASAITLAGEDLLHCNDAQMRSLRGRRIGMIFQEPLSALNPLHRVSRQIGECLQVHQRLSASAVRQRTLELLAQVQLPDPERFLERFPHQLSGGQRQRVMIAMALANGPELLIADEPTTALDVTVQAGILSLLKQLQNELGLAVLLITHDLGVVAGHADDVAVMHQGRVVEHGPAQQVLTAPQAEYTRHLLASEPDGQASPAALPDAAPLLAAERLSVRFKQPTPLFRPRRWLHAVDKVSLQVAPGQTLGIVGESGSGKSTLALALLRLIRSDGSIRLGDQQLDTLRGTRALRPVRARLQVVFQDPWSTLNPRLTVGQIITEGLRVHLPQLSAAEQDQRLQEMLSEVGLEADAAHRYPHEFSGGQRQRIAIARALILHPQVLILDEPTSALDRSVQHQVLTLLKRLQQRHGLTYLFISHDLKVVRSISHQVLVMKDGKVVESGATETLFQQPQNPYTQQLLAAAFAR</sequence>
<evidence type="ECO:0000313" key="11">
    <source>
        <dbReference type="EMBL" id="MEY1662050.1"/>
    </source>
</evidence>
<dbReference type="PANTHER" id="PTHR43297:SF2">
    <property type="entry name" value="DIPEPTIDE TRANSPORT ATP-BINDING PROTEIN DPPD"/>
    <property type="match status" value="1"/>
</dbReference>
<dbReference type="EMBL" id="JBGCUO010000001">
    <property type="protein sequence ID" value="MEY1662050.1"/>
    <property type="molecule type" value="Genomic_DNA"/>
</dbReference>
<evidence type="ECO:0000256" key="3">
    <source>
        <dbReference type="ARBA" id="ARBA00022448"/>
    </source>
</evidence>
<dbReference type="SUPFAM" id="SSF52540">
    <property type="entry name" value="P-loop containing nucleoside triphosphate hydrolases"/>
    <property type="match status" value="2"/>
</dbReference>
<dbReference type="RefSeq" id="WP_369455292.1">
    <property type="nucleotide sequence ID" value="NZ_JBGCUO010000001.1"/>
</dbReference>
<keyword evidence="5" id="KW-0547">Nucleotide-binding</keyword>
<dbReference type="InterPro" id="IPR003439">
    <property type="entry name" value="ABC_transporter-like_ATP-bd"/>
</dbReference>
<organism evidence="11 12">
    <name type="scientific">Isoalcanivorax beigongshangi</name>
    <dbReference type="NCBI Taxonomy" id="3238810"/>
    <lineage>
        <taxon>Bacteria</taxon>
        <taxon>Pseudomonadati</taxon>
        <taxon>Pseudomonadota</taxon>
        <taxon>Gammaproteobacteria</taxon>
        <taxon>Oceanospirillales</taxon>
        <taxon>Alcanivoracaceae</taxon>
        <taxon>Isoalcanivorax</taxon>
    </lineage>
</organism>
<dbReference type="Gene3D" id="3.40.50.300">
    <property type="entry name" value="P-loop containing nucleotide triphosphate hydrolases"/>
    <property type="match status" value="2"/>
</dbReference>
<dbReference type="PANTHER" id="PTHR43297">
    <property type="entry name" value="OLIGOPEPTIDE TRANSPORT ATP-BINDING PROTEIN APPD"/>
    <property type="match status" value="1"/>
</dbReference>
<dbReference type="GO" id="GO:0005524">
    <property type="term" value="F:ATP binding"/>
    <property type="evidence" value="ECO:0007669"/>
    <property type="project" value="UniProtKB-KW"/>
</dbReference>
<evidence type="ECO:0000256" key="1">
    <source>
        <dbReference type="ARBA" id="ARBA00004417"/>
    </source>
</evidence>
<dbReference type="InterPro" id="IPR003593">
    <property type="entry name" value="AAA+_ATPase"/>
</dbReference>
<dbReference type="InterPro" id="IPR013563">
    <property type="entry name" value="Oligopep_ABC_C"/>
</dbReference>
<proteinExistence type="inferred from homology"/>
<dbReference type="Pfam" id="PF00005">
    <property type="entry name" value="ABC_tran"/>
    <property type="match status" value="2"/>
</dbReference>
<dbReference type="Pfam" id="PF08352">
    <property type="entry name" value="oligo_HPY"/>
    <property type="match status" value="2"/>
</dbReference>
<comment type="catalytic activity">
    <reaction evidence="9">
        <text>a dipeptide(out) + ATP + H2O = a dipeptide(in) + ADP + phosphate + H(+)</text>
        <dbReference type="Rhea" id="RHEA:23120"/>
        <dbReference type="ChEBI" id="CHEBI:15377"/>
        <dbReference type="ChEBI" id="CHEBI:15378"/>
        <dbReference type="ChEBI" id="CHEBI:30616"/>
        <dbReference type="ChEBI" id="CHEBI:43474"/>
        <dbReference type="ChEBI" id="CHEBI:90799"/>
        <dbReference type="ChEBI" id="CHEBI:456216"/>
        <dbReference type="EC" id="7.4.2.9"/>
    </reaction>
</comment>
<dbReference type="EC" id="7.4.2.9" evidence="8"/>
<dbReference type="InterPro" id="IPR017871">
    <property type="entry name" value="ABC_transporter-like_CS"/>
</dbReference>
<keyword evidence="7" id="KW-0472">Membrane</keyword>
<dbReference type="NCBIfam" id="NF007739">
    <property type="entry name" value="PRK10419.1"/>
    <property type="match status" value="2"/>
</dbReference>
<keyword evidence="3" id="KW-0813">Transport</keyword>
<reference evidence="11 12" key="1">
    <citation type="submission" date="2024-07" db="EMBL/GenBank/DDBJ databases">
        <authorList>
            <person name="Ren Q."/>
        </authorList>
    </citation>
    <scope>NUCLEOTIDE SEQUENCE [LARGE SCALE GENOMIC DNA]</scope>
    <source>
        <strain evidence="11 12">REN37</strain>
    </source>
</reference>
<evidence type="ECO:0000256" key="6">
    <source>
        <dbReference type="ARBA" id="ARBA00022840"/>
    </source>
</evidence>
<feature type="domain" description="ABC transporter" evidence="10">
    <location>
        <begin position="4"/>
        <end position="250"/>
    </location>
</feature>
<dbReference type="PROSITE" id="PS00211">
    <property type="entry name" value="ABC_TRANSPORTER_1"/>
    <property type="match status" value="2"/>
</dbReference>
<dbReference type="InterPro" id="IPR050388">
    <property type="entry name" value="ABC_Ni/Peptide_Import"/>
</dbReference>
<evidence type="ECO:0000256" key="2">
    <source>
        <dbReference type="ARBA" id="ARBA00005417"/>
    </source>
</evidence>
<comment type="caution">
    <text evidence="11">The sequence shown here is derived from an EMBL/GenBank/DDBJ whole genome shotgun (WGS) entry which is preliminary data.</text>
</comment>
<comment type="similarity">
    <text evidence="2">Belongs to the ABC transporter superfamily.</text>
</comment>
<keyword evidence="4" id="KW-1003">Cell membrane</keyword>
<evidence type="ECO:0000256" key="4">
    <source>
        <dbReference type="ARBA" id="ARBA00022475"/>
    </source>
</evidence>
<dbReference type="CDD" id="cd03257">
    <property type="entry name" value="ABC_NikE_OppD_transporters"/>
    <property type="match status" value="2"/>
</dbReference>
<keyword evidence="12" id="KW-1185">Reference proteome</keyword>
<protein>
    <recommendedName>
        <fullName evidence="8">ABC-type dipeptide transporter</fullName>
        <ecNumber evidence="8">7.4.2.9</ecNumber>
    </recommendedName>
</protein>
<keyword evidence="6 11" id="KW-0067">ATP-binding</keyword>
<dbReference type="SMART" id="SM00382">
    <property type="entry name" value="AAA"/>
    <property type="match status" value="2"/>
</dbReference>
<dbReference type="InterPro" id="IPR027417">
    <property type="entry name" value="P-loop_NTPase"/>
</dbReference>
<evidence type="ECO:0000256" key="5">
    <source>
        <dbReference type="ARBA" id="ARBA00022741"/>
    </source>
</evidence>